<protein>
    <recommendedName>
        <fullName evidence="7">CBM6 domain-containing protein</fullName>
    </recommendedName>
</protein>
<dbReference type="InterPro" id="IPR054470">
    <property type="entry name" value="FIMAH_dom"/>
</dbReference>
<evidence type="ECO:0000313" key="9">
    <source>
        <dbReference type="Proteomes" id="UP001549098"/>
    </source>
</evidence>
<dbReference type="Pfam" id="PF06439">
    <property type="entry name" value="3keto-disac_hyd"/>
    <property type="match status" value="1"/>
</dbReference>
<accession>A0ABV2EYM9</accession>
<keyword evidence="3" id="KW-0378">Hydrolase</keyword>
<reference evidence="8 9" key="1">
    <citation type="submission" date="2024-06" db="EMBL/GenBank/DDBJ databases">
        <title>Genomic Encyclopedia of Type Strains, Phase IV (KMG-IV): sequencing the most valuable type-strain genomes for metagenomic binning, comparative biology and taxonomic classification.</title>
        <authorList>
            <person name="Goeker M."/>
        </authorList>
    </citation>
    <scope>NUCLEOTIDE SEQUENCE [LARGE SCALE GENOMIC DNA]</scope>
    <source>
        <strain evidence="8 9">DSM 17253</strain>
    </source>
</reference>
<evidence type="ECO:0000256" key="5">
    <source>
        <dbReference type="SAM" id="Coils"/>
    </source>
</evidence>
<feature type="chain" id="PRO_5045728568" description="CBM6 domain-containing protein" evidence="6">
    <location>
        <begin position="25"/>
        <end position="1385"/>
    </location>
</feature>
<comment type="caution">
    <text evidence="8">The sequence shown here is derived from an EMBL/GenBank/DDBJ whole genome shotgun (WGS) entry which is preliminary data.</text>
</comment>
<dbReference type="Proteomes" id="UP001549098">
    <property type="component" value="Unassembled WGS sequence"/>
</dbReference>
<dbReference type="InterPro" id="IPR023296">
    <property type="entry name" value="Glyco_hydro_beta-prop_sf"/>
</dbReference>
<keyword evidence="5" id="KW-0175">Coiled coil</keyword>
<dbReference type="InterPro" id="IPR006710">
    <property type="entry name" value="Glyco_hydro_43"/>
</dbReference>
<dbReference type="PROSITE" id="PS51175">
    <property type="entry name" value="CBM6"/>
    <property type="match status" value="4"/>
</dbReference>
<evidence type="ECO:0000256" key="2">
    <source>
        <dbReference type="ARBA" id="ARBA00022729"/>
    </source>
</evidence>
<dbReference type="CDD" id="cd08991">
    <property type="entry name" value="GH43_HoAraf43-like"/>
    <property type="match status" value="1"/>
</dbReference>
<dbReference type="Gene3D" id="2.115.10.20">
    <property type="entry name" value="Glycosyl hydrolase domain, family 43"/>
    <property type="match status" value="1"/>
</dbReference>
<evidence type="ECO:0000259" key="7">
    <source>
        <dbReference type="PROSITE" id="PS51175"/>
    </source>
</evidence>
<keyword evidence="9" id="KW-1185">Reference proteome</keyword>
<keyword evidence="4" id="KW-0326">Glycosidase</keyword>
<feature type="signal peptide" evidence="6">
    <location>
        <begin position="1"/>
        <end position="24"/>
    </location>
</feature>
<gene>
    <name evidence="8" type="ORF">ABID47_001332</name>
</gene>
<feature type="domain" description="CBM6" evidence="7">
    <location>
        <begin position="693"/>
        <end position="820"/>
    </location>
</feature>
<keyword evidence="2 6" id="KW-0732">Signal</keyword>
<dbReference type="InterPro" id="IPR006584">
    <property type="entry name" value="Cellulose-bd_IV"/>
</dbReference>
<comment type="similarity">
    <text evidence="1">Belongs to the glycosyl hydrolase 43 family.</text>
</comment>
<evidence type="ECO:0000256" key="4">
    <source>
        <dbReference type="ARBA" id="ARBA00023295"/>
    </source>
</evidence>
<evidence type="ECO:0000256" key="6">
    <source>
        <dbReference type="SAM" id="SignalP"/>
    </source>
</evidence>
<proteinExistence type="inferred from homology"/>
<dbReference type="SMART" id="SM00606">
    <property type="entry name" value="CBD_IV"/>
    <property type="match status" value="4"/>
</dbReference>
<feature type="domain" description="CBM6" evidence="7">
    <location>
        <begin position="830"/>
        <end position="970"/>
    </location>
</feature>
<evidence type="ECO:0000256" key="1">
    <source>
        <dbReference type="ARBA" id="ARBA00009865"/>
    </source>
</evidence>
<feature type="domain" description="CBM6" evidence="7">
    <location>
        <begin position="980"/>
        <end position="1120"/>
    </location>
</feature>
<dbReference type="InterPro" id="IPR005084">
    <property type="entry name" value="CBM6"/>
</dbReference>
<dbReference type="PANTHER" id="PTHR42812:SF12">
    <property type="entry name" value="BETA-XYLOSIDASE-RELATED"/>
    <property type="match status" value="1"/>
</dbReference>
<dbReference type="SUPFAM" id="SSF75005">
    <property type="entry name" value="Arabinanase/levansucrase/invertase"/>
    <property type="match status" value="1"/>
</dbReference>
<organism evidence="8 9">
    <name type="scientific">Paenibacillus favisporus</name>
    <dbReference type="NCBI Taxonomy" id="221028"/>
    <lineage>
        <taxon>Bacteria</taxon>
        <taxon>Bacillati</taxon>
        <taxon>Bacillota</taxon>
        <taxon>Bacilli</taxon>
        <taxon>Bacillales</taxon>
        <taxon>Paenibacillaceae</taxon>
        <taxon>Paenibacillus</taxon>
    </lineage>
</organism>
<dbReference type="EMBL" id="JBEPLV010000001">
    <property type="protein sequence ID" value="MET3544738.1"/>
    <property type="molecule type" value="Genomic_DNA"/>
</dbReference>
<dbReference type="InterPro" id="IPR008979">
    <property type="entry name" value="Galactose-bd-like_sf"/>
</dbReference>
<dbReference type="Pfam" id="PF22888">
    <property type="entry name" value="FIMAH"/>
    <property type="match status" value="1"/>
</dbReference>
<dbReference type="PANTHER" id="PTHR42812">
    <property type="entry name" value="BETA-XYLOSIDASE"/>
    <property type="match status" value="1"/>
</dbReference>
<dbReference type="SUPFAM" id="SSF49785">
    <property type="entry name" value="Galactose-binding domain-like"/>
    <property type="match status" value="4"/>
</dbReference>
<dbReference type="InterPro" id="IPR010496">
    <property type="entry name" value="AL/BT2_dom"/>
</dbReference>
<feature type="domain" description="CBM6" evidence="7">
    <location>
        <begin position="505"/>
        <end position="631"/>
    </location>
</feature>
<dbReference type="Gene3D" id="2.60.120.560">
    <property type="entry name" value="Exo-inulinase, domain 1"/>
    <property type="match status" value="2"/>
</dbReference>
<sequence>MILKRSIAVVMCVLLLFAPQAAFAYKNPASLPDEWGQYGLGDPYVLKFNGTYYLYVSTRDTDVGVKVWSSPDLVNWSYGGLAATDPVTKAAYAPEVVYWNGYFYMYTSPAGNGHYVLRSESPTGPFTVQTGNLGHSIDGNVFIDDDGKWYFYHANGEGILAAEMPTPTTIGNSVNTGANMNGWTEGSTLFKRNGKYYMTYTGNHVFSKGYRVDYAVSTNPLKGFVRDTDNPLLISTEGPTVGLGHNTVVVGPNLDARYIIYHNLEGKGIVGPLRHMGMDRIVFNGDKMSVLGPTATEQPDPEMPDFEDRFNGAELSTAWTNADGVNWSMDSGLLHQQAAGTSRLLTTAETGSSYTAEFNLQLAESSKAEGQRLGAVFSYKGDNDFGTALLDPASNSLKTQFRVNGADLGWEESPLPEGYDYTKLHNIRVEKAGDTFKIYVDGMLKQTRSAKLGGGSIGYVTENAKANFGYVAFSNDVNGSSDFDAAKPVPGQVDAVHYLSGGEGVGYHDETPDTIGKYRGDGVDTATADDSTSHVTAFDKGEWLQYRLNIAETGKYDIDLSYADAALGSKVQLTLDGGQLLGEFELAADSNTADAGWQTTQLNGVDLPAGEHILKVTAASGTTSLDKLSFHRHADVPVLYDNFDDGQDDGWQRYEGFWSVKSDIAEEEQAFDAYHPIPGTIGTVHYISGGEGVGYHENTLQNIGGEYRGDSVDIRSNPASGGYNVGWNQTGEWLKFNIDVAEAGTYNAEFKVATTMEGGQIRLWLDDTTDLTGIVDIPKTGDWNIWNVVRKSGVTLPAGKHTLKAETVRGEFDFASIALTRSDQPIPVPGVVEAEHYKPGGEGVGYHDLTPENIGGKYRSDSVDIRSAATGDQIVGWNQTGEWLKYNIRVAEEGLYDLDLWAATTFKDAQVRLWLDDTTDLTGILNVPASGDWNKWKSVTKSGIQLPAGDHELKVEIVKGEFDMTRLSLTQFDKPHVLPGFIQAADYKAGGEGTGYHDLTPANIGTEYRNDAVDIRRNAGGSYNVGWNATGEWLAYNVDVAKAGVYNVDFVTATSMDGAKVRLWLDDTTDLTGEVDIPNSVTWENWATTTKQDIYLPAGAHTLKVETVVGEFDFQGIRIHQNPIEPKAAHTGEYQAAVGSFGKTLIGDANWSDYSVESDIKLISDTGDGGILFRASNPAHGKELNQNNADFVQGYVAYLNKQGVHLGKLNYGWTYLTGEPLEVKSGEWKHVKVVAQGDRIQVFVDDMSKPVIDYTDRSGRPFTHGKVGMRTYMNETSYDNFTVLPAPINAAAIGKLLEVFGSAGQLDEKIRKQLDKELEHAADSVSKKKPDWKQGIKHLENLLKQLNKEQKQEDVSDQAKTTLNRSVNALIEVWSANLGKEQAKQ</sequence>
<dbReference type="Gene3D" id="2.60.120.260">
    <property type="entry name" value="Galactose-binding domain-like"/>
    <property type="match status" value="4"/>
</dbReference>
<evidence type="ECO:0000313" key="8">
    <source>
        <dbReference type="EMBL" id="MET3544738.1"/>
    </source>
</evidence>
<dbReference type="CDD" id="cd04080">
    <property type="entry name" value="CBM6_cellulase-like"/>
    <property type="match status" value="4"/>
</dbReference>
<name>A0ABV2EYM9_9BACL</name>
<dbReference type="InterPro" id="IPR051795">
    <property type="entry name" value="Glycosyl_Hydrlase_43"/>
</dbReference>
<dbReference type="Pfam" id="PF04616">
    <property type="entry name" value="Glyco_hydro_43"/>
    <property type="match status" value="1"/>
</dbReference>
<dbReference type="Pfam" id="PF03422">
    <property type="entry name" value="CBM_6"/>
    <property type="match status" value="4"/>
</dbReference>
<feature type="coiled-coil region" evidence="5">
    <location>
        <begin position="1329"/>
        <end position="1356"/>
    </location>
</feature>
<evidence type="ECO:0000256" key="3">
    <source>
        <dbReference type="ARBA" id="ARBA00022801"/>
    </source>
</evidence>